<keyword evidence="3" id="KW-1185">Reference proteome</keyword>
<name>A0AAN6XXU2_9PEZI</name>
<dbReference type="AlphaFoldDB" id="A0AAN6XXU2"/>
<gene>
    <name evidence="2" type="ORF">QBC37DRAFT_431615</name>
</gene>
<dbReference type="Pfam" id="PF04185">
    <property type="entry name" value="Phosphoesterase"/>
    <property type="match status" value="1"/>
</dbReference>
<evidence type="ECO:0000256" key="1">
    <source>
        <dbReference type="ARBA" id="ARBA00022801"/>
    </source>
</evidence>
<dbReference type="GO" id="GO:0009395">
    <property type="term" value="P:phospholipid catabolic process"/>
    <property type="evidence" value="ECO:0007669"/>
    <property type="project" value="TreeGrafter"/>
</dbReference>
<reference evidence="2" key="2">
    <citation type="submission" date="2023-05" db="EMBL/GenBank/DDBJ databases">
        <authorList>
            <consortium name="Lawrence Berkeley National Laboratory"/>
            <person name="Steindorff A."/>
            <person name="Hensen N."/>
            <person name="Bonometti L."/>
            <person name="Westerberg I."/>
            <person name="Brannstrom I.O."/>
            <person name="Guillou S."/>
            <person name="Cros-Aarteil S."/>
            <person name="Calhoun S."/>
            <person name="Haridas S."/>
            <person name="Kuo A."/>
            <person name="Mondo S."/>
            <person name="Pangilinan J."/>
            <person name="Riley R."/>
            <person name="Labutti K."/>
            <person name="Andreopoulos B."/>
            <person name="Lipzen A."/>
            <person name="Chen C."/>
            <person name="Yanf M."/>
            <person name="Daum C."/>
            <person name="Ng V."/>
            <person name="Clum A."/>
            <person name="Ohm R."/>
            <person name="Martin F."/>
            <person name="Silar P."/>
            <person name="Natvig D."/>
            <person name="Lalanne C."/>
            <person name="Gautier V."/>
            <person name="Ament-Velasquez S.L."/>
            <person name="Kruys A."/>
            <person name="Hutchinson M.I."/>
            <person name="Powell A.J."/>
            <person name="Barry K."/>
            <person name="Miller A.N."/>
            <person name="Grigoriev I.V."/>
            <person name="Debuchy R."/>
            <person name="Gladieux P."/>
            <person name="Thoren M.H."/>
            <person name="Johannesson H."/>
        </authorList>
    </citation>
    <scope>NUCLEOTIDE SEQUENCE</scope>
    <source>
        <strain evidence="2">PSN293</strain>
    </source>
</reference>
<protein>
    <submittedName>
        <fullName evidence="2">Phosphoesterase family-domain-containing protein</fullName>
    </submittedName>
</protein>
<accession>A0AAN6XXU2</accession>
<dbReference type="GO" id="GO:0016788">
    <property type="term" value="F:hydrolase activity, acting on ester bonds"/>
    <property type="evidence" value="ECO:0007669"/>
    <property type="project" value="InterPro"/>
</dbReference>
<evidence type="ECO:0000313" key="2">
    <source>
        <dbReference type="EMBL" id="KAK4208664.1"/>
    </source>
</evidence>
<evidence type="ECO:0000313" key="3">
    <source>
        <dbReference type="Proteomes" id="UP001301769"/>
    </source>
</evidence>
<comment type="caution">
    <text evidence="2">The sequence shown here is derived from an EMBL/GenBank/DDBJ whole genome shotgun (WGS) entry which is preliminary data.</text>
</comment>
<reference evidence="2" key="1">
    <citation type="journal article" date="2023" name="Mol. Phylogenet. Evol.">
        <title>Genome-scale phylogeny and comparative genomics of the fungal order Sordariales.</title>
        <authorList>
            <person name="Hensen N."/>
            <person name="Bonometti L."/>
            <person name="Westerberg I."/>
            <person name="Brannstrom I.O."/>
            <person name="Guillou S."/>
            <person name="Cros-Aarteil S."/>
            <person name="Calhoun S."/>
            <person name="Haridas S."/>
            <person name="Kuo A."/>
            <person name="Mondo S."/>
            <person name="Pangilinan J."/>
            <person name="Riley R."/>
            <person name="LaButti K."/>
            <person name="Andreopoulos B."/>
            <person name="Lipzen A."/>
            <person name="Chen C."/>
            <person name="Yan M."/>
            <person name="Daum C."/>
            <person name="Ng V."/>
            <person name="Clum A."/>
            <person name="Steindorff A."/>
            <person name="Ohm R.A."/>
            <person name="Martin F."/>
            <person name="Silar P."/>
            <person name="Natvig D.O."/>
            <person name="Lalanne C."/>
            <person name="Gautier V."/>
            <person name="Ament-Velasquez S.L."/>
            <person name="Kruys A."/>
            <person name="Hutchinson M.I."/>
            <person name="Powell A.J."/>
            <person name="Barry K."/>
            <person name="Miller A.N."/>
            <person name="Grigoriev I.V."/>
            <person name="Debuchy R."/>
            <person name="Gladieux P."/>
            <person name="Hiltunen Thoren M."/>
            <person name="Johannesson H."/>
        </authorList>
    </citation>
    <scope>NUCLEOTIDE SEQUENCE</scope>
    <source>
        <strain evidence="2">PSN293</strain>
    </source>
</reference>
<dbReference type="PANTHER" id="PTHR31956">
    <property type="entry name" value="NON-SPECIFIC PHOSPHOLIPASE C4-RELATED"/>
    <property type="match status" value="1"/>
</dbReference>
<dbReference type="PANTHER" id="PTHR31956:SF8">
    <property type="entry name" value="ACID PHOSPHATASE PHOA (AFU_ORTHOLOGUE AFUA_1G03570)"/>
    <property type="match status" value="1"/>
</dbReference>
<dbReference type="EMBL" id="MU858234">
    <property type="protein sequence ID" value="KAK4208664.1"/>
    <property type="molecule type" value="Genomic_DNA"/>
</dbReference>
<dbReference type="Gene3D" id="3.40.720.10">
    <property type="entry name" value="Alkaline Phosphatase, subunit A"/>
    <property type="match status" value="1"/>
</dbReference>
<keyword evidence="1" id="KW-0378">Hydrolase</keyword>
<proteinExistence type="predicted"/>
<dbReference type="Proteomes" id="UP001301769">
    <property type="component" value="Unassembled WGS sequence"/>
</dbReference>
<dbReference type="InterPro" id="IPR017850">
    <property type="entry name" value="Alkaline_phosphatase_core_sf"/>
</dbReference>
<dbReference type="InterPro" id="IPR007312">
    <property type="entry name" value="Phosphoesterase"/>
</dbReference>
<organism evidence="2 3">
    <name type="scientific">Rhypophila decipiens</name>
    <dbReference type="NCBI Taxonomy" id="261697"/>
    <lineage>
        <taxon>Eukaryota</taxon>
        <taxon>Fungi</taxon>
        <taxon>Dikarya</taxon>
        <taxon>Ascomycota</taxon>
        <taxon>Pezizomycotina</taxon>
        <taxon>Sordariomycetes</taxon>
        <taxon>Sordariomycetidae</taxon>
        <taxon>Sordariales</taxon>
        <taxon>Naviculisporaceae</taxon>
        <taxon>Rhypophila</taxon>
    </lineage>
</organism>
<sequence>MRCYYIGRWLSGLSPNSLERSMQRQSASAFSPHIVQFITTDIMTLLSLALLALTGAVSSHPTTNEHELAPRAIVAGKTFDRFVQIFLENQDYSKAIKDTNLAYLASQGISLSNYFAIRHPSQGNYVAAVGGNTFGVTGDGTYNIAATVPTVVDLLEAKGISWSIYQEDMPYSGFTGNSPNAQGQTDYVRKHNPLISYKSISNSPSRLAKTKNFTLFNQELAANTLPQWMFITPNMTNDGHDTSLSFAGNWARNWLTPLLANPKFNINRTLVILTFDEDSGTTTNRVYAVLLGSAIPTAKKGTTNLTTYGHYSLIKTVEVNWSLGNLGQGDVGANAFF</sequence>